<dbReference type="SUPFAM" id="SSF52172">
    <property type="entry name" value="CheY-like"/>
    <property type="match status" value="1"/>
</dbReference>
<dbReference type="InterPro" id="IPR001789">
    <property type="entry name" value="Sig_transdc_resp-reg_receiver"/>
</dbReference>
<feature type="domain" description="Response regulatory" evidence="3">
    <location>
        <begin position="6"/>
        <end position="120"/>
    </location>
</feature>
<protein>
    <submittedName>
        <fullName evidence="4">Response regulator</fullName>
    </submittedName>
</protein>
<gene>
    <name evidence="4" type="ORF">PPG34_07155</name>
</gene>
<dbReference type="Pfam" id="PF00072">
    <property type="entry name" value="Response_reg"/>
    <property type="match status" value="1"/>
</dbReference>
<evidence type="ECO:0000313" key="4">
    <source>
        <dbReference type="EMBL" id="MDT7042126.1"/>
    </source>
</evidence>
<dbReference type="Gene3D" id="3.40.50.2300">
    <property type="match status" value="1"/>
</dbReference>
<dbReference type="InterPro" id="IPR050595">
    <property type="entry name" value="Bact_response_regulator"/>
</dbReference>
<evidence type="ECO:0000313" key="5">
    <source>
        <dbReference type="Proteomes" id="UP001250932"/>
    </source>
</evidence>
<proteinExistence type="predicted"/>
<keyword evidence="1 2" id="KW-0597">Phosphoprotein</keyword>
<comment type="caution">
    <text evidence="4">The sequence shown here is derived from an EMBL/GenBank/DDBJ whole genome shotgun (WGS) entry which is preliminary data.</text>
</comment>
<dbReference type="Proteomes" id="UP001250932">
    <property type="component" value="Unassembled WGS sequence"/>
</dbReference>
<evidence type="ECO:0000256" key="1">
    <source>
        <dbReference type="ARBA" id="ARBA00022553"/>
    </source>
</evidence>
<accession>A0ABU3K6X6</accession>
<organism evidence="4 5">
    <name type="scientific">Candidatus Nitronereus thalassa</name>
    <dbReference type="NCBI Taxonomy" id="3020898"/>
    <lineage>
        <taxon>Bacteria</taxon>
        <taxon>Pseudomonadati</taxon>
        <taxon>Nitrospirota</taxon>
        <taxon>Nitrospiria</taxon>
        <taxon>Nitrospirales</taxon>
        <taxon>Nitrospiraceae</taxon>
        <taxon>Candidatus Nitronereus</taxon>
    </lineage>
</organism>
<sequence length="258" mass="29051">MASSAKILLADDEKTFLHSTADLLRDQGYECDCAMDANEARALLQQNEYDLVISDINMPGNGQLEFLNAVHDKYLGLPIIVITGYPSVDTAVHSFRMAVFDYLQKPINFDELLGLIDSAVKKGQFVRRVRKTKEEMTALIGTLEAIENVETTRGTSPREDFRPLAISKYLDHAVGYLASVSTGLKTTIDFIKQGDDREHTDFNVQGICPHCQRYREVMYQTIQVLTKTKDAFKSKLLGDLRRQVESVLENHSTLTKKA</sequence>
<reference evidence="4 5" key="1">
    <citation type="journal article" date="2023" name="ISME J.">
        <title>Cultivation and genomic characterization of novel and ubiquitous marine nitrite-oxidizing bacteria from the Nitrospirales.</title>
        <authorList>
            <person name="Mueller A.J."/>
            <person name="Daebeler A."/>
            <person name="Herbold C.W."/>
            <person name="Kirkegaard R.H."/>
            <person name="Daims H."/>
        </authorList>
    </citation>
    <scope>NUCLEOTIDE SEQUENCE [LARGE SCALE GENOMIC DNA]</scope>
    <source>
        <strain evidence="4 5">EB</strain>
    </source>
</reference>
<feature type="modified residue" description="4-aspartylphosphate" evidence="2">
    <location>
        <position position="55"/>
    </location>
</feature>
<evidence type="ECO:0000256" key="2">
    <source>
        <dbReference type="PROSITE-ProRule" id="PRU00169"/>
    </source>
</evidence>
<dbReference type="PANTHER" id="PTHR44591:SF3">
    <property type="entry name" value="RESPONSE REGULATORY DOMAIN-CONTAINING PROTEIN"/>
    <property type="match status" value="1"/>
</dbReference>
<dbReference type="RefSeq" id="WP_313832487.1">
    <property type="nucleotide sequence ID" value="NZ_JAQOUE010000001.1"/>
</dbReference>
<dbReference type="EMBL" id="JAQOUE010000001">
    <property type="protein sequence ID" value="MDT7042126.1"/>
    <property type="molecule type" value="Genomic_DNA"/>
</dbReference>
<dbReference type="PANTHER" id="PTHR44591">
    <property type="entry name" value="STRESS RESPONSE REGULATOR PROTEIN 1"/>
    <property type="match status" value="1"/>
</dbReference>
<keyword evidence="5" id="KW-1185">Reference proteome</keyword>
<dbReference type="SMART" id="SM00448">
    <property type="entry name" value="REC"/>
    <property type="match status" value="1"/>
</dbReference>
<evidence type="ECO:0000259" key="3">
    <source>
        <dbReference type="PROSITE" id="PS50110"/>
    </source>
</evidence>
<dbReference type="PROSITE" id="PS50110">
    <property type="entry name" value="RESPONSE_REGULATORY"/>
    <property type="match status" value="1"/>
</dbReference>
<name>A0ABU3K6X6_9BACT</name>
<dbReference type="InterPro" id="IPR011006">
    <property type="entry name" value="CheY-like_superfamily"/>
</dbReference>